<sequence>MLAPTLSVPTPCHENWQQMTPATNGRHCAACQTVVVDFTHFTDAELLAYLGQHAGQSTCGRFRAEQLGRPLQPTTAATVGTARWRTWLAAAVAVWGLREVAAPAVRAQVPLEQREPTPTLAPITLGLVAPPPVTVHGVVTDADGPLPGVTVLLPGTQLGAVSDTNGRFELTVPPAAVAMHLQLTVSYIGYQPQHVAIPTSPNQTLHVVLTPDVKGMLSGEVVVVDGYSSSPWYTPRGLWQRVKRPFQRW</sequence>
<dbReference type="AlphaFoldDB" id="A0A8T9SRN7"/>
<keyword evidence="2" id="KW-1185">Reference proteome</keyword>
<dbReference type="RefSeq" id="WP_245092608.1">
    <property type="nucleotide sequence ID" value="NZ_CP095053.1"/>
</dbReference>
<protein>
    <submittedName>
        <fullName evidence="1">Carboxypeptidase-like regulatory domain-containing protein</fullName>
    </submittedName>
</protein>
<dbReference type="Pfam" id="PF13715">
    <property type="entry name" value="CarbopepD_reg_2"/>
    <property type="match status" value="1"/>
</dbReference>
<dbReference type="GO" id="GO:0004180">
    <property type="term" value="F:carboxypeptidase activity"/>
    <property type="evidence" value="ECO:0007669"/>
    <property type="project" value="UniProtKB-KW"/>
</dbReference>
<dbReference type="InterPro" id="IPR008969">
    <property type="entry name" value="CarboxyPept-like_regulatory"/>
</dbReference>
<keyword evidence="1" id="KW-0645">Protease</keyword>
<dbReference type="SUPFAM" id="SSF49464">
    <property type="entry name" value="Carboxypeptidase regulatory domain-like"/>
    <property type="match status" value="1"/>
</dbReference>
<accession>A0A8T9SRN7</accession>
<dbReference type="EMBL" id="CP095053">
    <property type="protein sequence ID" value="UOR04772.1"/>
    <property type="molecule type" value="Genomic_DNA"/>
</dbReference>
<dbReference type="Proteomes" id="UP000829925">
    <property type="component" value="Chromosome"/>
</dbReference>
<keyword evidence="1" id="KW-0121">Carboxypeptidase</keyword>
<keyword evidence="1" id="KW-0378">Hydrolase</keyword>
<dbReference type="KEGG" id="haei:MUN82_17715"/>
<evidence type="ECO:0000313" key="2">
    <source>
        <dbReference type="Proteomes" id="UP000829925"/>
    </source>
</evidence>
<organism evidence="1 2">
    <name type="scientific">Hymenobacter aerilatus</name>
    <dbReference type="NCBI Taxonomy" id="2932251"/>
    <lineage>
        <taxon>Bacteria</taxon>
        <taxon>Pseudomonadati</taxon>
        <taxon>Bacteroidota</taxon>
        <taxon>Cytophagia</taxon>
        <taxon>Cytophagales</taxon>
        <taxon>Hymenobacteraceae</taxon>
        <taxon>Hymenobacter</taxon>
    </lineage>
</organism>
<proteinExistence type="predicted"/>
<evidence type="ECO:0000313" key="1">
    <source>
        <dbReference type="EMBL" id="UOR04772.1"/>
    </source>
</evidence>
<reference evidence="1 2" key="1">
    <citation type="submission" date="2022-04" db="EMBL/GenBank/DDBJ databases">
        <title>Hymenobacter sp. isolated from the air.</title>
        <authorList>
            <person name="Won M."/>
            <person name="Lee C.-M."/>
            <person name="Woen H.-Y."/>
            <person name="Kwon S.-W."/>
        </authorList>
    </citation>
    <scope>NUCLEOTIDE SEQUENCE [LARGE SCALE GENOMIC DNA]</scope>
    <source>
        <strain evidence="2">5413 J-13</strain>
    </source>
</reference>
<name>A0A8T9SRN7_9BACT</name>
<dbReference type="Gene3D" id="2.60.40.1120">
    <property type="entry name" value="Carboxypeptidase-like, regulatory domain"/>
    <property type="match status" value="1"/>
</dbReference>
<gene>
    <name evidence="1" type="ORF">MUN82_17715</name>
</gene>